<gene>
    <name evidence="4" type="ORF">LVJ82_09890</name>
</gene>
<accession>A0ABY4DWC0</accession>
<evidence type="ECO:0000256" key="2">
    <source>
        <dbReference type="ARBA" id="ARBA00023043"/>
    </source>
</evidence>
<keyword evidence="1" id="KW-0677">Repeat</keyword>
<dbReference type="PANTHER" id="PTHR24171">
    <property type="entry name" value="ANKYRIN REPEAT DOMAIN-CONTAINING PROTEIN 39-RELATED"/>
    <property type="match status" value="1"/>
</dbReference>
<keyword evidence="2 3" id="KW-0040">ANK repeat</keyword>
<proteinExistence type="predicted"/>
<feature type="repeat" description="ANK" evidence="3">
    <location>
        <begin position="46"/>
        <end position="78"/>
    </location>
</feature>
<dbReference type="Pfam" id="PF12796">
    <property type="entry name" value="Ank_2"/>
    <property type="match status" value="1"/>
</dbReference>
<dbReference type="Gene3D" id="1.25.40.20">
    <property type="entry name" value="Ankyrin repeat-containing domain"/>
    <property type="match status" value="1"/>
</dbReference>
<dbReference type="RefSeq" id="WP_199822582.1">
    <property type="nucleotide sequence ID" value="NZ_CABKVG010000009.1"/>
</dbReference>
<evidence type="ECO:0000256" key="1">
    <source>
        <dbReference type="ARBA" id="ARBA00022737"/>
    </source>
</evidence>
<sequence>MMTTPELDDAALEFASKVFAAAREGDADALKQWLDQGLPVNLRNHNGDTLLMLASYHEHPQAVQALLERGADAQILNERGQSPLSGAAFKGNVEITQLLLNHGAQVDVRGEDGRTPLMFAAMFNRTDIMEILLRDGGANILLKDAAGNDAIACAKALNANESLAWLELYLAGDDKDFFELS</sequence>
<dbReference type="PROSITE" id="PS50088">
    <property type="entry name" value="ANK_REPEAT"/>
    <property type="match status" value="3"/>
</dbReference>
<dbReference type="SUPFAM" id="SSF48403">
    <property type="entry name" value="Ankyrin repeat"/>
    <property type="match status" value="1"/>
</dbReference>
<dbReference type="InterPro" id="IPR002110">
    <property type="entry name" value="Ankyrin_rpt"/>
</dbReference>
<feature type="repeat" description="ANK" evidence="3">
    <location>
        <begin position="112"/>
        <end position="136"/>
    </location>
</feature>
<dbReference type="InterPro" id="IPR036770">
    <property type="entry name" value="Ankyrin_rpt-contain_sf"/>
</dbReference>
<reference evidence="4 5" key="1">
    <citation type="journal article" date="2022" name="Res Sq">
        <title>Evolution of multicellular longitudinally dividing oral cavity symbionts (Neisseriaceae).</title>
        <authorList>
            <person name="Nyongesa S."/>
            <person name="Weber P."/>
            <person name="Bernet E."/>
            <person name="Pullido F."/>
            <person name="Nieckarz M."/>
            <person name="Delaby M."/>
            <person name="Nieves C."/>
            <person name="Viehboeck T."/>
            <person name="Krause N."/>
            <person name="Rivera-Millot A."/>
            <person name="Nakamura A."/>
            <person name="Vischer N."/>
            <person name="VanNieuwenhze M."/>
            <person name="Brun Y."/>
            <person name="Cava F."/>
            <person name="Bulgheresi S."/>
            <person name="Veyrier F."/>
        </authorList>
    </citation>
    <scope>NUCLEOTIDE SEQUENCE [LARGE SCALE GENOMIC DNA]</scope>
    <source>
        <strain evidence="4 5">SN4</strain>
    </source>
</reference>
<name>A0ABY4DWC0_9NEIS</name>
<protein>
    <submittedName>
        <fullName evidence="4">Ankyrin repeat domain-containing protein</fullName>
    </submittedName>
</protein>
<dbReference type="Proteomes" id="UP000832011">
    <property type="component" value="Chromosome"/>
</dbReference>
<feature type="repeat" description="ANK" evidence="3">
    <location>
        <begin position="79"/>
        <end position="111"/>
    </location>
</feature>
<dbReference type="SMART" id="SM00248">
    <property type="entry name" value="ANK"/>
    <property type="match status" value="4"/>
</dbReference>
<evidence type="ECO:0000313" key="5">
    <source>
        <dbReference type="Proteomes" id="UP000832011"/>
    </source>
</evidence>
<evidence type="ECO:0000313" key="4">
    <source>
        <dbReference type="EMBL" id="UOO87805.1"/>
    </source>
</evidence>
<dbReference type="PROSITE" id="PS50297">
    <property type="entry name" value="ANK_REP_REGION"/>
    <property type="match status" value="3"/>
</dbReference>
<organism evidence="4 5">
    <name type="scientific">Vitreoscilla massiliensis</name>
    <dbReference type="NCBI Taxonomy" id="1689272"/>
    <lineage>
        <taxon>Bacteria</taxon>
        <taxon>Pseudomonadati</taxon>
        <taxon>Pseudomonadota</taxon>
        <taxon>Betaproteobacteria</taxon>
        <taxon>Neisseriales</taxon>
        <taxon>Neisseriaceae</taxon>
        <taxon>Vitreoscilla</taxon>
    </lineage>
</organism>
<keyword evidence="5" id="KW-1185">Reference proteome</keyword>
<dbReference type="EMBL" id="CP091511">
    <property type="protein sequence ID" value="UOO87805.1"/>
    <property type="molecule type" value="Genomic_DNA"/>
</dbReference>
<evidence type="ECO:0000256" key="3">
    <source>
        <dbReference type="PROSITE-ProRule" id="PRU00023"/>
    </source>
</evidence>